<evidence type="ECO:0000313" key="2">
    <source>
        <dbReference type="Proteomes" id="UP000236751"/>
    </source>
</evidence>
<dbReference type="EMBL" id="FNVK01000007">
    <property type="protein sequence ID" value="SEF73707.1"/>
    <property type="molecule type" value="Genomic_DNA"/>
</dbReference>
<protein>
    <submittedName>
        <fullName evidence="1">Uncharacterized protein</fullName>
    </submittedName>
</protein>
<reference evidence="1 2" key="1">
    <citation type="submission" date="2016-10" db="EMBL/GenBank/DDBJ databases">
        <authorList>
            <person name="de Groot N.N."/>
        </authorList>
    </citation>
    <scope>NUCLEOTIDE SEQUENCE [LARGE SCALE GENOMIC DNA]</scope>
    <source>
        <strain evidence="1 2">Nl13</strain>
    </source>
</reference>
<sequence length="49" mass="5749">MWQRLPDSRIDDGGNEINALKMEGRGQYQYVPALTEVFYIRHSDFCITL</sequence>
<accession>A0A1H5UHH3</accession>
<organism evidence="1 2">
    <name type="scientific">Nitrosospira multiformis (strain ATCC 25196 / NCIMB 11849 / C 71)</name>
    <dbReference type="NCBI Taxonomy" id="323848"/>
    <lineage>
        <taxon>Bacteria</taxon>
        <taxon>Pseudomonadati</taxon>
        <taxon>Pseudomonadota</taxon>
        <taxon>Betaproteobacteria</taxon>
        <taxon>Nitrosomonadales</taxon>
        <taxon>Nitrosomonadaceae</taxon>
        <taxon>Nitrosospira</taxon>
    </lineage>
</organism>
<gene>
    <name evidence="1" type="ORF">SAMN05216403_10790</name>
</gene>
<evidence type="ECO:0000313" key="1">
    <source>
        <dbReference type="EMBL" id="SEF73707.1"/>
    </source>
</evidence>
<dbReference type="AlphaFoldDB" id="A0A1H5UHH3"/>
<name>A0A1H5UHH3_NITMU</name>
<proteinExistence type="predicted"/>
<dbReference type="Proteomes" id="UP000236751">
    <property type="component" value="Unassembled WGS sequence"/>
</dbReference>